<dbReference type="AlphaFoldDB" id="A0A2T6CAC4"/>
<keyword evidence="1" id="KW-0732">Signal</keyword>
<dbReference type="InterPro" id="IPR029058">
    <property type="entry name" value="AB_hydrolase_fold"/>
</dbReference>
<dbReference type="SUPFAM" id="SSF53474">
    <property type="entry name" value="alpha/beta-Hydrolases"/>
    <property type="match status" value="1"/>
</dbReference>
<accession>A0A2T6CAC4</accession>
<evidence type="ECO:0000313" key="3">
    <source>
        <dbReference type="EMBL" id="PTX72135.1"/>
    </source>
</evidence>
<feature type="domain" description="Dienelactone hydrolase" evidence="2">
    <location>
        <begin position="255"/>
        <end position="372"/>
    </location>
</feature>
<evidence type="ECO:0000313" key="4">
    <source>
        <dbReference type="Proteomes" id="UP000244092"/>
    </source>
</evidence>
<dbReference type="InterPro" id="IPR002925">
    <property type="entry name" value="Dienelactn_hydro"/>
</dbReference>
<comment type="caution">
    <text evidence="3">The sequence shown here is derived from an EMBL/GenBank/DDBJ whole genome shotgun (WGS) entry which is preliminary data.</text>
</comment>
<keyword evidence="3" id="KW-0378">Hydrolase</keyword>
<organism evidence="3 4">
    <name type="scientific">Sulfitobacter mediterraneus</name>
    <dbReference type="NCBI Taxonomy" id="83219"/>
    <lineage>
        <taxon>Bacteria</taxon>
        <taxon>Pseudomonadati</taxon>
        <taxon>Pseudomonadota</taxon>
        <taxon>Alphaproteobacteria</taxon>
        <taxon>Rhodobacterales</taxon>
        <taxon>Roseobacteraceae</taxon>
        <taxon>Sulfitobacter</taxon>
    </lineage>
</organism>
<dbReference type="EMBL" id="QBKU01000013">
    <property type="protein sequence ID" value="PTX72135.1"/>
    <property type="molecule type" value="Genomic_DNA"/>
</dbReference>
<reference evidence="3 4" key="1">
    <citation type="submission" date="2018-04" db="EMBL/GenBank/DDBJ databases">
        <title>Genomic Encyclopedia of Archaeal and Bacterial Type Strains, Phase II (KMG-II): from individual species to whole genera.</title>
        <authorList>
            <person name="Goeker M."/>
        </authorList>
    </citation>
    <scope>NUCLEOTIDE SEQUENCE [LARGE SCALE GENOMIC DNA]</scope>
    <source>
        <strain evidence="3 4">DSM 12244</strain>
    </source>
</reference>
<evidence type="ECO:0000259" key="2">
    <source>
        <dbReference type="Pfam" id="PF01738"/>
    </source>
</evidence>
<dbReference type="Pfam" id="PF01738">
    <property type="entry name" value="DLH"/>
    <property type="match status" value="1"/>
</dbReference>
<evidence type="ECO:0000256" key="1">
    <source>
        <dbReference type="SAM" id="SignalP"/>
    </source>
</evidence>
<dbReference type="Gene3D" id="3.40.50.1820">
    <property type="entry name" value="alpha/beta hydrolase"/>
    <property type="match status" value="1"/>
</dbReference>
<dbReference type="Proteomes" id="UP000244092">
    <property type="component" value="Unassembled WGS sequence"/>
</dbReference>
<name>A0A2T6CAC4_9RHOB</name>
<protein>
    <submittedName>
        <fullName evidence="3">Dienelactone hydrolase family protein</fullName>
    </submittedName>
</protein>
<feature type="signal peptide" evidence="1">
    <location>
        <begin position="1"/>
        <end position="16"/>
    </location>
</feature>
<feature type="chain" id="PRO_5015499713" evidence="1">
    <location>
        <begin position="17"/>
        <end position="406"/>
    </location>
</feature>
<dbReference type="GO" id="GO:0016787">
    <property type="term" value="F:hydrolase activity"/>
    <property type="evidence" value="ECO:0007669"/>
    <property type="project" value="UniProtKB-KW"/>
</dbReference>
<sequence length="406" mass="44112">MQVVALLFFLAGGSYAQEAMFVGNVPLPDDAIEPGTANSEFVGTWVGQWDGWRNHILVVERVKPDGFADVIYAVGNDFNARGRWFRRHAKVEGKTLVFSDDGFPARYLMSGSGRIRGVFGADAGFAVLQRQDLSEILASPDQDWFSIGRNDYLQTDLIEDGQAVRLTVITYPPPGEGPFPLALIHHGSTGSGTQPSDFDRIWTSDWLADLLNEHGWLVAYPYRRGRGLSDGLYDEGFALDRSEGYSPKAALSLPGADRALTDANAALAGLRQRADVQQGKILVGGISRGGVVAIMQAGSMPDGVAGVINFVGGWTGKKGEASINPTLFKRIGAFDGLILSIYGEEDPYYSIEHSKANVAHLAARGAQSKLHVVKLPGYGNGHRVIVMPSFWEEEVAAFLREIDQLR</sequence>
<gene>
    <name evidence="3" type="ORF">C8N31_11361</name>
</gene>
<proteinExistence type="predicted"/>